<evidence type="ECO:0000256" key="3">
    <source>
        <dbReference type="ARBA" id="ARBA00022679"/>
    </source>
</evidence>
<evidence type="ECO:0000256" key="4">
    <source>
        <dbReference type="ARBA" id="ARBA00022723"/>
    </source>
</evidence>
<dbReference type="PROSITE" id="PS50089">
    <property type="entry name" value="ZF_RING_2"/>
    <property type="match status" value="1"/>
</dbReference>
<dbReference type="SMART" id="SM00184">
    <property type="entry name" value="RING"/>
    <property type="match status" value="1"/>
</dbReference>
<dbReference type="PANTHER" id="PTHR15710">
    <property type="entry name" value="E3 UBIQUITIN-PROTEIN LIGASE PRAJA"/>
    <property type="match status" value="1"/>
</dbReference>
<keyword evidence="7" id="KW-0862">Zinc</keyword>
<evidence type="ECO:0000313" key="11">
    <source>
        <dbReference type="EMBL" id="KZV28841.1"/>
    </source>
</evidence>
<reference evidence="11 12" key="1">
    <citation type="journal article" date="2015" name="Proc. Natl. Acad. Sci. U.S.A.">
        <title>The resurrection genome of Boea hygrometrica: A blueprint for survival of dehydration.</title>
        <authorList>
            <person name="Xiao L."/>
            <person name="Yang G."/>
            <person name="Zhang L."/>
            <person name="Yang X."/>
            <person name="Zhao S."/>
            <person name="Ji Z."/>
            <person name="Zhou Q."/>
            <person name="Hu M."/>
            <person name="Wang Y."/>
            <person name="Chen M."/>
            <person name="Xu Y."/>
            <person name="Jin H."/>
            <person name="Xiao X."/>
            <person name="Hu G."/>
            <person name="Bao F."/>
            <person name="Hu Y."/>
            <person name="Wan P."/>
            <person name="Li L."/>
            <person name="Deng X."/>
            <person name="Kuang T."/>
            <person name="Xiang C."/>
            <person name="Zhu J.K."/>
            <person name="Oliver M.J."/>
            <person name="He Y."/>
        </authorList>
    </citation>
    <scope>NUCLEOTIDE SEQUENCE [LARGE SCALE GENOMIC DNA]</scope>
    <source>
        <strain evidence="12">cv. XS01</strain>
    </source>
</reference>
<keyword evidence="5 8" id="KW-0863">Zinc-finger</keyword>
<evidence type="ECO:0000256" key="6">
    <source>
        <dbReference type="ARBA" id="ARBA00022786"/>
    </source>
</evidence>
<keyword evidence="12" id="KW-1185">Reference proteome</keyword>
<proteinExistence type="predicted"/>
<evidence type="ECO:0000256" key="9">
    <source>
        <dbReference type="SAM" id="MobiDB-lite"/>
    </source>
</evidence>
<dbReference type="CDD" id="cd16667">
    <property type="entry name" value="RING-H2_RNF126-like"/>
    <property type="match status" value="1"/>
</dbReference>
<evidence type="ECO:0000256" key="5">
    <source>
        <dbReference type="ARBA" id="ARBA00022771"/>
    </source>
</evidence>
<dbReference type="InterPro" id="IPR001841">
    <property type="entry name" value="Znf_RING"/>
</dbReference>
<keyword evidence="6" id="KW-0833">Ubl conjugation pathway</keyword>
<feature type="region of interest" description="Disordered" evidence="9">
    <location>
        <begin position="87"/>
        <end position="108"/>
    </location>
</feature>
<dbReference type="Pfam" id="PF14369">
    <property type="entry name" value="Zn_ribbon_19"/>
    <property type="match status" value="1"/>
</dbReference>
<organism evidence="11 12">
    <name type="scientific">Dorcoceras hygrometricum</name>
    <dbReference type="NCBI Taxonomy" id="472368"/>
    <lineage>
        <taxon>Eukaryota</taxon>
        <taxon>Viridiplantae</taxon>
        <taxon>Streptophyta</taxon>
        <taxon>Embryophyta</taxon>
        <taxon>Tracheophyta</taxon>
        <taxon>Spermatophyta</taxon>
        <taxon>Magnoliopsida</taxon>
        <taxon>eudicotyledons</taxon>
        <taxon>Gunneridae</taxon>
        <taxon>Pentapetalae</taxon>
        <taxon>asterids</taxon>
        <taxon>lamiids</taxon>
        <taxon>Lamiales</taxon>
        <taxon>Gesneriaceae</taxon>
        <taxon>Didymocarpoideae</taxon>
        <taxon>Trichosporeae</taxon>
        <taxon>Loxocarpinae</taxon>
        <taxon>Dorcoceras</taxon>
    </lineage>
</organism>
<evidence type="ECO:0000256" key="7">
    <source>
        <dbReference type="ARBA" id="ARBA00022833"/>
    </source>
</evidence>
<dbReference type="InterPro" id="IPR039525">
    <property type="entry name" value="RNF126-like_zinc-ribbon"/>
</dbReference>
<evidence type="ECO:0000256" key="2">
    <source>
        <dbReference type="ARBA" id="ARBA00012483"/>
    </source>
</evidence>
<dbReference type="FunFam" id="3.30.40.10:FF:000022">
    <property type="entry name" value="E3 ubiquitin-protein ligase RING1-like"/>
    <property type="match status" value="1"/>
</dbReference>
<evidence type="ECO:0000256" key="1">
    <source>
        <dbReference type="ARBA" id="ARBA00000900"/>
    </source>
</evidence>
<dbReference type="GO" id="GO:0005737">
    <property type="term" value="C:cytoplasm"/>
    <property type="evidence" value="ECO:0007669"/>
    <property type="project" value="TreeGrafter"/>
</dbReference>
<dbReference type="AlphaFoldDB" id="A0A2Z7B393"/>
<name>A0A2Z7B393_9LAMI</name>
<protein>
    <recommendedName>
        <fullName evidence="2">RING-type E3 ubiquitin transferase</fullName>
        <ecNumber evidence="2">2.3.2.27</ecNumber>
    </recommendedName>
</protein>
<keyword evidence="3" id="KW-0808">Transferase</keyword>
<keyword evidence="4" id="KW-0479">Metal-binding</keyword>
<dbReference type="EC" id="2.3.2.27" evidence="2"/>
<dbReference type="GO" id="GO:0016567">
    <property type="term" value="P:protein ubiquitination"/>
    <property type="evidence" value="ECO:0007669"/>
    <property type="project" value="TreeGrafter"/>
</dbReference>
<dbReference type="Proteomes" id="UP000250235">
    <property type="component" value="Unassembled WGS sequence"/>
</dbReference>
<evidence type="ECO:0000313" key="12">
    <source>
        <dbReference type="Proteomes" id="UP000250235"/>
    </source>
</evidence>
<dbReference type="InterPro" id="IPR013083">
    <property type="entry name" value="Znf_RING/FYVE/PHD"/>
</dbReference>
<feature type="domain" description="RING-type" evidence="10">
    <location>
        <begin position="223"/>
        <end position="264"/>
    </location>
</feature>
<dbReference type="Gene3D" id="3.30.40.10">
    <property type="entry name" value="Zinc/RING finger domain, C3HC4 (zinc finger)"/>
    <property type="match status" value="1"/>
</dbReference>
<dbReference type="GO" id="GO:0061630">
    <property type="term" value="F:ubiquitin protein ligase activity"/>
    <property type="evidence" value="ECO:0007669"/>
    <property type="project" value="UniProtKB-EC"/>
</dbReference>
<sequence>MSLNPPNDGVSGAAGNFQLYWCYQCHRMVRIAYEDPSDILCPRCFGQFLYQIDVARRPRPVLEFTSFDPSPEARVLEALSLMLSQPNRAEGGGLERRGVRNRGRRRHRDMDDPINRTWLWPRRRNPMFDEDIDGWGPESGILARPRTWIIVRPTRRDQDRERLVRNGAGVDPENYFSGPGWQELVEELTQNDRPGPPPAPESAIEAIPTVKITPSHLQTGTECPVCKEELKIAMEARELPCNHVYHSDCIIPWLRLHNSCPVCRLEVPLPGSSDHAHDVHSTGGHLSTAGNILRQVNVGSAIDPDHAPKTSRTAPTISILHDNDTSTVESPVAHLIQSTIDFQVPSLHFTRITTNCHEQNLLVKKIGIRYDYSGSFGWQRRRRRPIWGWKSEPLWGKESYDLIIKG</sequence>
<dbReference type="OrthoDB" id="8062037at2759"/>
<accession>A0A2Z7B393</accession>
<dbReference type="EMBL" id="KV010001">
    <property type="protein sequence ID" value="KZV28841.1"/>
    <property type="molecule type" value="Genomic_DNA"/>
</dbReference>
<evidence type="ECO:0000256" key="8">
    <source>
        <dbReference type="PROSITE-ProRule" id="PRU00175"/>
    </source>
</evidence>
<evidence type="ECO:0000259" key="10">
    <source>
        <dbReference type="PROSITE" id="PS50089"/>
    </source>
</evidence>
<comment type="catalytic activity">
    <reaction evidence="1">
        <text>S-ubiquitinyl-[E2 ubiquitin-conjugating enzyme]-L-cysteine + [acceptor protein]-L-lysine = [E2 ubiquitin-conjugating enzyme]-L-cysteine + N(6)-ubiquitinyl-[acceptor protein]-L-lysine.</text>
        <dbReference type="EC" id="2.3.2.27"/>
    </reaction>
</comment>
<gene>
    <name evidence="11" type="ORF">F511_06275</name>
</gene>
<dbReference type="SUPFAM" id="SSF57850">
    <property type="entry name" value="RING/U-box"/>
    <property type="match status" value="1"/>
</dbReference>
<dbReference type="Pfam" id="PF13639">
    <property type="entry name" value="zf-RING_2"/>
    <property type="match status" value="1"/>
</dbReference>
<dbReference type="GO" id="GO:0008270">
    <property type="term" value="F:zinc ion binding"/>
    <property type="evidence" value="ECO:0007669"/>
    <property type="project" value="UniProtKB-KW"/>
</dbReference>
<dbReference type="PANTHER" id="PTHR15710:SF18">
    <property type="entry name" value="RING-TYPE E3 UBIQUITIN TRANSFERASE"/>
    <property type="match status" value="1"/>
</dbReference>